<evidence type="ECO:0000313" key="3">
    <source>
        <dbReference type="Proteomes" id="UP000433876"/>
    </source>
</evidence>
<gene>
    <name evidence="2" type="ORF">SMACR_12809</name>
</gene>
<organism evidence="2 3">
    <name type="scientific">Sordaria macrospora</name>
    <dbReference type="NCBI Taxonomy" id="5147"/>
    <lineage>
        <taxon>Eukaryota</taxon>
        <taxon>Fungi</taxon>
        <taxon>Dikarya</taxon>
        <taxon>Ascomycota</taxon>
        <taxon>Pezizomycotina</taxon>
        <taxon>Sordariomycetes</taxon>
        <taxon>Sordariomycetidae</taxon>
        <taxon>Sordariales</taxon>
        <taxon>Sordariaceae</taxon>
        <taxon>Sordaria</taxon>
    </lineage>
</organism>
<accession>A0A8S8ZHY8</accession>
<feature type="compositionally biased region" description="Polar residues" evidence="1">
    <location>
        <begin position="1"/>
        <end position="10"/>
    </location>
</feature>
<dbReference type="EMBL" id="NMPR01000189">
    <property type="protein sequence ID" value="KAA8628361.1"/>
    <property type="molecule type" value="Genomic_DNA"/>
</dbReference>
<proteinExistence type="predicted"/>
<evidence type="ECO:0000256" key="1">
    <source>
        <dbReference type="SAM" id="MobiDB-lite"/>
    </source>
</evidence>
<dbReference type="VEuPathDB" id="FungiDB:SMAC_12809"/>
<evidence type="ECO:0000313" key="2">
    <source>
        <dbReference type="EMBL" id="KAA8628361.1"/>
    </source>
</evidence>
<sequence length="63" mass="6680">MPSITPSSGKAQPWKEGWIARNSQGVKKQPPKGTTHGTDKGHHIVQGGFTSGVAIKMTPDKAQ</sequence>
<dbReference type="Proteomes" id="UP000433876">
    <property type="component" value="Unassembled WGS sequence"/>
</dbReference>
<protein>
    <submittedName>
        <fullName evidence="2">Uncharacterized protein</fullName>
    </submittedName>
</protein>
<name>A0A8S8ZHY8_SORMA</name>
<feature type="region of interest" description="Disordered" evidence="1">
    <location>
        <begin position="1"/>
        <end position="63"/>
    </location>
</feature>
<dbReference type="AlphaFoldDB" id="A0A8S8ZHY8"/>
<reference evidence="2 3" key="1">
    <citation type="submission" date="2017-07" db="EMBL/GenBank/DDBJ databases">
        <title>Genome sequence of the Sordaria macrospora wild type strain R19027.</title>
        <authorList>
            <person name="Nowrousian M."/>
            <person name="Teichert I."/>
            <person name="Kueck U."/>
        </authorList>
    </citation>
    <scope>NUCLEOTIDE SEQUENCE [LARGE SCALE GENOMIC DNA]</scope>
    <source>
        <strain evidence="2 3">R19027</strain>
        <tissue evidence="2">Mycelium</tissue>
    </source>
</reference>
<comment type="caution">
    <text evidence="2">The sequence shown here is derived from an EMBL/GenBank/DDBJ whole genome shotgun (WGS) entry which is preliminary data.</text>
</comment>